<evidence type="ECO:0000256" key="1">
    <source>
        <dbReference type="SAM" id="Phobius"/>
    </source>
</evidence>
<keyword evidence="1" id="KW-0812">Transmembrane</keyword>
<gene>
    <name evidence="2" type="ORF">METZ01_LOCUS39531</name>
</gene>
<proteinExistence type="predicted"/>
<feature type="transmembrane region" description="Helical" evidence="1">
    <location>
        <begin position="7"/>
        <end position="27"/>
    </location>
</feature>
<dbReference type="EMBL" id="UINC01001693">
    <property type="protein sequence ID" value="SUZ86677.1"/>
    <property type="molecule type" value="Genomic_DNA"/>
</dbReference>
<dbReference type="AlphaFoldDB" id="A0A381RA02"/>
<protein>
    <submittedName>
        <fullName evidence="2">Uncharacterized protein</fullName>
    </submittedName>
</protein>
<keyword evidence="1" id="KW-1133">Transmembrane helix</keyword>
<evidence type="ECO:0000313" key="2">
    <source>
        <dbReference type="EMBL" id="SUZ86677.1"/>
    </source>
</evidence>
<sequence>MRPFTRFFILSFTLLLPILIYLFLRFFGNNKYELPLIDLNKNDCIEIFQNDSISNNYYSGYIKVIDYRLLNNGTIINNLLKRLYQKNNVSIITLSETKQNVPWLIYNFSDDIILEFIKCEYSNVKLNSFLVLYDQKNQIRGYYISDDPKEYERLDVEIDVLKSNYEK</sequence>
<accession>A0A381RA02</accession>
<name>A0A381RA02_9ZZZZ</name>
<keyword evidence="1" id="KW-0472">Membrane</keyword>
<reference evidence="2" key="1">
    <citation type="submission" date="2018-05" db="EMBL/GenBank/DDBJ databases">
        <authorList>
            <person name="Lanie J.A."/>
            <person name="Ng W.-L."/>
            <person name="Kazmierczak K.M."/>
            <person name="Andrzejewski T.M."/>
            <person name="Davidsen T.M."/>
            <person name="Wayne K.J."/>
            <person name="Tettelin H."/>
            <person name="Glass J.I."/>
            <person name="Rusch D."/>
            <person name="Podicherti R."/>
            <person name="Tsui H.-C.T."/>
            <person name="Winkler M.E."/>
        </authorList>
    </citation>
    <scope>NUCLEOTIDE SEQUENCE</scope>
</reference>
<organism evidence="2">
    <name type="scientific">marine metagenome</name>
    <dbReference type="NCBI Taxonomy" id="408172"/>
    <lineage>
        <taxon>unclassified sequences</taxon>
        <taxon>metagenomes</taxon>
        <taxon>ecological metagenomes</taxon>
    </lineage>
</organism>